<evidence type="ECO:0000313" key="1">
    <source>
        <dbReference type="EMBL" id="EFJ42547.1"/>
    </source>
</evidence>
<dbReference type="GeneID" id="9619430"/>
<reference evidence="1 2" key="1">
    <citation type="journal article" date="2010" name="Science">
        <title>Genomic analysis of organismal complexity in the multicellular green alga Volvox carteri.</title>
        <authorList>
            <person name="Prochnik S.E."/>
            <person name="Umen J."/>
            <person name="Nedelcu A.M."/>
            <person name="Hallmann A."/>
            <person name="Miller S.M."/>
            <person name="Nishii I."/>
            <person name="Ferris P."/>
            <person name="Kuo A."/>
            <person name="Mitros T."/>
            <person name="Fritz-Laylin L.K."/>
            <person name="Hellsten U."/>
            <person name="Chapman J."/>
            <person name="Simakov O."/>
            <person name="Rensing S.A."/>
            <person name="Terry A."/>
            <person name="Pangilinan J."/>
            <person name="Kapitonov V."/>
            <person name="Jurka J."/>
            <person name="Salamov A."/>
            <person name="Shapiro H."/>
            <person name="Schmutz J."/>
            <person name="Grimwood J."/>
            <person name="Lindquist E."/>
            <person name="Lucas S."/>
            <person name="Grigoriev I.V."/>
            <person name="Schmitt R."/>
            <person name="Kirk D."/>
            <person name="Rokhsar D.S."/>
        </authorList>
    </citation>
    <scope>NUCLEOTIDE SEQUENCE [LARGE SCALE GENOMIC DNA]</scope>
    <source>
        <strain evidence="2">f. Nagariensis / Eve</strain>
    </source>
</reference>
<dbReference type="KEGG" id="vcn:VOLCADRAFT_35014"/>
<feature type="non-terminal residue" evidence="1">
    <location>
        <position position="1"/>
    </location>
</feature>
<accession>D8UCG5</accession>
<gene>
    <name evidence="1" type="ORF">VOLCADRAFT_35014</name>
</gene>
<name>D8UCG5_VOLCA</name>
<dbReference type="EMBL" id="GL378381">
    <property type="protein sequence ID" value="EFJ42547.1"/>
    <property type="molecule type" value="Genomic_DNA"/>
</dbReference>
<dbReference type="Proteomes" id="UP000001058">
    <property type="component" value="Unassembled WGS sequence"/>
</dbReference>
<organism evidence="2">
    <name type="scientific">Volvox carteri f. nagariensis</name>
    <dbReference type="NCBI Taxonomy" id="3068"/>
    <lineage>
        <taxon>Eukaryota</taxon>
        <taxon>Viridiplantae</taxon>
        <taxon>Chlorophyta</taxon>
        <taxon>core chlorophytes</taxon>
        <taxon>Chlorophyceae</taxon>
        <taxon>CS clade</taxon>
        <taxon>Chlamydomonadales</taxon>
        <taxon>Volvocaceae</taxon>
        <taxon>Volvox</taxon>
    </lineage>
</organism>
<protein>
    <submittedName>
        <fullName evidence="1">Uncharacterized protein</fullName>
    </submittedName>
</protein>
<proteinExistence type="predicted"/>
<dbReference type="InParanoid" id="D8UCG5"/>
<dbReference type="AlphaFoldDB" id="D8UCG5"/>
<feature type="non-terminal residue" evidence="1">
    <location>
        <position position="58"/>
    </location>
</feature>
<keyword evidence="2" id="KW-1185">Reference proteome</keyword>
<sequence>DKYRGIAVGDPLCKLHANLVGRRLTKVCEDNGLRAARQAGCRHGFGTEHHLLTLRDLI</sequence>
<evidence type="ECO:0000313" key="2">
    <source>
        <dbReference type="Proteomes" id="UP000001058"/>
    </source>
</evidence>
<dbReference type="RefSeq" id="XP_002956403.1">
    <property type="nucleotide sequence ID" value="XM_002956357.1"/>
</dbReference>